<evidence type="ECO:0000313" key="3">
    <source>
        <dbReference type="EMBL" id="CAB4177626.1"/>
    </source>
</evidence>
<dbReference type="EMBL" id="LR796473">
    <property type="protein sequence ID" value="CAB4146826.1"/>
    <property type="molecule type" value="Genomic_DNA"/>
</dbReference>
<evidence type="ECO:0000313" key="4">
    <source>
        <dbReference type="EMBL" id="CAB4187619.1"/>
    </source>
</evidence>
<dbReference type="EMBL" id="LR796951">
    <property type="protein sequence ID" value="CAB4177626.1"/>
    <property type="molecule type" value="Genomic_DNA"/>
</dbReference>
<accession>A0A6J5Q5K3</accession>
<proteinExistence type="predicted"/>
<gene>
    <name evidence="3" type="ORF">UFOVP1003_22</name>
    <name evidence="4" type="ORF">UFOVP1153_38</name>
    <name evidence="1" type="ORF">UFOVP493_38</name>
    <name evidence="2" type="ORF">UFOVP829_6</name>
</gene>
<name>A0A6J5Q5K3_9CAUD</name>
<protein>
    <submittedName>
        <fullName evidence="3">Uncharacterized protein</fullName>
    </submittedName>
</protein>
<dbReference type="EMBL" id="LR797104">
    <property type="protein sequence ID" value="CAB4187619.1"/>
    <property type="molecule type" value="Genomic_DNA"/>
</dbReference>
<evidence type="ECO:0000313" key="1">
    <source>
        <dbReference type="EMBL" id="CAB4146826.1"/>
    </source>
</evidence>
<sequence length="124" mass="13803">MPTIDVSNDYEVFDNTQPIIIRNPDGEQKPASHALQQGIDSVLSDSGDGTLAYRTFCTWHVWRKNLNFSSPVFVPQLNCRITDNRGVRWFGSSVNLDVWGEKYMIECEAQAGTVVQGVDLPGLG</sequence>
<dbReference type="EMBL" id="LR796764">
    <property type="protein sequence ID" value="CAB4164167.1"/>
    <property type="molecule type" value="Genomic_DNA"/>
</dbReference>
<organism evidence="3">
    <name type="scientific">uncultured Caudovirales phage</name>
    <dbReference type="NCBI Taxonomy" id="2100421"/>
    <lineage>
        <taxon>Viruses</taxon>
        <taxon>Duplodnaviria</taxon>
        <taxon>Heunggongvirae</taxon>
        <taxon>Uroviricota</taxon>
        <taxon>Caudoviricetes</taxon>
        <taxon>Peduoviridae</taxon>
        <taxon>Maltschvirus</taxon>
        <taxon>Maltschvirus maltsch</taxon>
    </lineage>
</organism>
<evidence type="ECO:0000313" key="2">
    <source>
        <dbReference type="EMBL" id="CAB4164167.1"/>
    </source>
</evidence>
<reference evidence="3" key="1">
    <citation type="submission" date="2020-05" db="EMBL/GenBank/DDBJ databases">
        <authorList>
            <person name="Chiriac C."/>
            <person name="Salcher M."/>
            <person name="Ghai R."/>
            <person name="Kavagutti S V."/>
        </authorList>
    </citation>
    <scope>NUCLEOTIDE SEQUENCE</scope>
</reference>